<sequence>MPLDPVALAVAMSFTAGCASIHALRRHADTVTLALSILATGLASALSSLLAARNGLLLSDPVHSWGLVAAANL</sequence>
<organism evidence="2 3">
    <name type="scientific">Methylorubrum rhodesianum</name>
    <dbReference type="NCBI Taxonomy" id="29427"/>
    <lineage>
        <taxon>Bacteria</taxon>
        <taxon>Pseudomonadati</taxon>
        <taxon>Pseudomonadota</taxon>
        <taxon>Alphaproteobacteria</taxon>
        <taxon>Hyphomicrobiales</taxon>
        <taxon>Methylobacteriaceae</taxon>
        <taxon>Methylorubrum</taxon>
    </lineage>
</organism>
<reference evidence="2 3" key="1">
    <citation type="journal article" date="2023" name="PLoS ONE">
        <title>Complete genome assembly of Hawai'i environmental nontuberculous mycobacteria reveals unexpected co-isolation with methylobacteria.</title>
        <authorList>
            <person name="Hendrix J."/>
            <person name="Epperson L.E."/>
            <person name="Tong E.I."/>
            <person name="Chan Y.L."/>
            <person name="Hasan N.A."/>
            <person name="Dawrs S.N."/>
            <person name="Norton G.J."/>
            <person name="Virdi R."/>
            <person name="Crooks J.L."/>
            <person name="Chan E.D."/>
            <person name="Honda J.R."/>
            <person name="Strong M."/>
        </authorList>
    </citation>
    <scope>NUCLEOTIDE SEQUENCE [LARGE SCALE GENOMIC DNA]</scope>
    <source>
        <strain evidence="2 3">NJH_HI01</strain>
    </source>
</reference>
<keyword evidence="1" id="KW-0812">Transmembrane</keyword>
<protein>
    <submittedName>
        <fullName evidence="2">Uncharacterized protein</fullName>
    </submittedName>
</protein>
<keyword evidence="3" id="KW-1185">Reference proteome</keyword>
<dbReference type="RefSeq" id="WP_200670971.1">
    <property type="nucleotide sequence ID" value="NZ_JACWCW010000030.1"/>
</dbReference>
<proteinExistence type="predicted"/>
<evidence type="ECO:0000313" key="2">
    <source>
        <dbReference type="EMBL" id="MEN3226477.1"/>
    </source>
</evidence>
<dbReference type="EMBL" id="JAQYXL010000001">
    <property type="protein sequence ID" value="MEN3226477.1"/>
    <property type="molecule type" value="Genomic_DNA"/>
</dbReference>
<name>A0ABU9Z553_9HYPH</name>
<gene>
    <name evidence="2" type="ORF">PUR21_02130</name>
</gene>
<keyword evidence="1" id="KW-1133">Transmembrane helix</keyword>
<feature type="transmembrane region" description="Helical" evidence="1">
    <location>
        <begin position="6"/>
        <end position="24"/>
    </location>
</feature>
<dbReference type="Proteomes" id="UP001404845">
    <property type="component" value="Unassembled WGS sequence"/>
</dbReference>
<feature type="transmembrane region" description="Helical" evidence="1">
    <location>
        <begin position="31"/>
        <end position="52"/>
    </location>
</feature>
<evidence type="ECO:0000313" key="3">
    <source>
        <dbReference type="Proteomes" id="UP001404845"/>
    </source>
</evidence>
<comment type="caution">
    <text evidence="2">The sequence shown here is derived from an EMBL/GenBank/DDBJ whole genome shotgun (WGS) entry which is preliminary data.</text>
</comment>
<evidence type="ECO:0000256" key="1">
    <source>
        <dbReference type="SAM" id="Phobius"/>
    </source>
</evidence>
<accession>A0ABU9Z553</accession>
<keyword evidence="1" id="KW-0472">Membrane</keyword>